<accession>X1S2R2</accession>
<gene>
    <name evidence="1" type="ORF">S12H4_17895</name>
</gene>
<protein>
    <submittedName>
        <fullName evidence="1">Uncharacterized protein</fullName>
    </submittedName>
</protein>
<evidence type="ECO:0000313" key="1">
    <source>
        <dbReference type="EMBL" id="GAI87337.1"/>
    </source>
</evidence>
<dbReference type="AlphaFoldDB" id="X1S2R2"/>
<proteinExistence type="predicted"/>
<organism evidence="1">
    <name type="scientific">marine sediment metagenome</name>
    <dbReference type="NCBI Taxonomy" id="412755"/>
    <lineage>
        <taxon>unclassified sequences</taxon>
        <taxon>metagenomes</taxon>
        <taxon>ecological metagenomes</taxon>
    </lineage>
</organism>
<dbReference type="EMBL" id="BARW01008792">
    <property type="protein sequence ID" value="GAI87337.1"/>
    <property type="molecule type" value="Genomic_DNA"/>
</dbReference>
<name>X1S2R2_9ZZZZ</name>
<reference evidence="1" key="1">
    <citation type="journal article" date="2014" name="Front. Microbiol.">
        <title>High frequency of phylogenetically diverse reductive dehalogenase-homologous genes in deep subseafloor sedimentary metagenomes.</title>
        <authorList>
            <person name="Kawai M."/>
            <person name="Futagami T."/>
            <person name="Toyoda A."/>
            <person name="Takaki Y."/>
            <person name="Nishi S."/>
            <person name="Hori S."/>
            <person name="Arai W."/>
            <person name="Tsubouchi T."/>
            <person name="Morono Y."/>
            <person name="Uchiyama I."/>
            <person name="Ito T."/>
            <person name="Fujiyama A."/>
            <person name="Inagaki F."/>
            <person name="Takami H."/>
        </authorList>
    </citation>
    <scope>NUCLEOTIDE SEQUENCE</scope>
    <source>
        <strain evidence="1">Expedition CK06-06</strain>
    </source>
</reference>
<feature type="non-terminal residue" evidence="1">
    <location>
        <position position="60"/>
    </location>
</feature>
<sequence>MKIDKRQIENNINWLVSNGSPPVKYLTHKYLLKNDLCSKTMQKLWKGVENCSVAKEIFSK</sequence>
<comment type="caution">
    <text evidence="1">The sequence shown here is derived from an EMBL/GenBank/DDBJ whole genome shotgun (WGS) entry which is preliminary data.</text>
</comment>